<dbReference type="KEGG" id="srho:HH216_08990"/>
<dbReference type="GO" id="GO:0046656">
    <property type="term" value="P:folic acid biosynthetic process"/>
    <property type="evidence" value="ECO:0007669"/>
    <property type="project" value="UniProtKB-KW"/>
</dbReference>
<comment type="similarity">
    <text evidence="2">Belongs to the HPPK family.</text>
</comment>
<evidence type="ECO:0000256" key="5">
    <source>
        <dbReference type="ARBA" id="ARBA00022679"/>
    </source>
</evidence>
<evidence type="ECO:0000256" key="3">
    <source>
        <dbReference type="ARBA" id="ARBA00013253"/>
    </source>
</evidence>
<proteinExistence type="inferred from homology"/>
<dbReference type="AlphaFoldDB" id="A0A7L5DMU8"/>
<dbReference type="PROSITE" id="PS00794">
    <property type="entry name" value="HPPK"/>
    <property type="match status" value="1"/>
</dbReference>
<dbReference type="Gene3D" id="3.30.70.560">
    <property type="entry name" value="7,8-Dihydro-6-hydroxymethylpterin-pyrophosphokinase HPPK"/>
    <property type="match status" value="1"/>
</dbReference>
<dbReference type="SUPFAM" id="SSF55083">
    <property type="entry name" value="6-hydroxymethyl-7,8-dihydropterin pyrophosphokinase, HPPK"/>
    <property type="match status" value="1"/>
</dbReference>
<accession>A0A7L5DMU8</accession>
<dbReference type="Proteomes" id="UP000501128">
    <property type="component" value="Chromosome"/>
</dbReference>
<evidence type="ECO:0000259" key="13">
    <source>
        <dbReference type="PROSITE" id="PS00794"/>
    </source>
</evidence>
<dbReference type="GO" id="GO:0016301">
    <property type="term" value="F:kinase activity"/>
    <property type="evidence" value="ECO:0007669"/>
    <property type="project" value="UniProtKB-KW"/>
</dbReference>
<evidence type="ECO:0000313" key="15">
    <source>
        <dbReference type="Proteomes" id="UP000501128"/>
    </source>
</evidence>
<evidence type="ECO:0000313" key="14">
    <source>
        <dbReference type="EMBL" id="QJD78543.1"/>
    </source>
</evidence>
<comment type="function">
    <text evidence="10">Catalyzes the transfer of pyrophosphate from adenosine triphosphate (ATP) to 6-hydroxymethyl-7,8-dihydropterin, an enzymatic step in folate biosynthesis pathway.</text>
</comment>
<dbReference type="InterPro" id="IPR000550">
    <property type="entry name" value="Hppk"/>
</dbReference>
<comment type="pathway">
    <text evidence="1">Cofactor biosynthesis; tetrahydrofolate biosynthesis; 2-amino-4-hydroxy-6-hydroxymethyl-7,8-dihydropteridine diphosphate from 7,8-dihydroneopterin triphosphate: step 4/4.</text>
</comment>
<evidence type="ECO:0000256" key="10">
    <source>
        <dbReference type="ARBA" id="ARBA00029409"/>
    </source>
</evidence>
<evidence type="ECO:0000256" key="8">
    <source>
        <dbReference type="ARBA" id="ARBA00022840"/>
    </source>
</evidence>
<keyword evidence="6" id="KW-0547">Nucleotide-binding</keyword>
<sequence length="194" mass="21589">MITFFLLGANLGDRVGTLARAVSLIGERVGRVVVQSSLYETAPWGVTDQPAFLNQVLAVDTALEPEAALVKTQAIEHELGRVRHEHWGARTIDIDLLYYGQLIWQSPTLTLPHPLLHQRRFTLVPLAEIAPDAVHPVFNRTTLELLSDCVDMGTVTIFNSPINIPHTENVVPLCSVCYQFPKNHPRLCLPRSTP</sequence>
<evidence type="ECO:0000256" key="11">
    <source>
        <dbReference type="ARBA" id="ARBA00029766"/>
    </source>
</evidence>
<dbReference type="InterPro" id="IPR035907">
    <property type="entry name" value="Hppk_sf"/>
</dbReference>
<keyword evidence="15" id="KW-1185">Reference proteome</keyword>
<dbReference type="EC" id="2.7.6.3" evidence="3"/>
<evidence type="ECO:0000256" key="6">
    <source>
        <dbReference type="ARBA" id="ARBA00022741"/>
    </source>
</evidence>
<name>A0A7L5DMU8_9BACT</name>
<gene>
    <name evidence="14" type="primary">folK</name>
    <name evidence="14" type="ORF">HH216_08990</name>
</gene>
<dbReference type="GO" id="GO:0003848">
    <property type="term" value="F:2-amino-4-hydroxy-6-hydroxymethyldihydropteridine diphosphokinase activity"/>
    <property type="evidence" value="ECO:0007669"/>
    <property type="project" value="UniProtKB-EC"/>
</dbReference>
<dbReference type="PANTHER" id="PTHR43071">
    <property type="entry name" value="2-AMINO-4-HYDROXY-6-HYDROXYMETHYLDIHYDROPTERIDINE PYROPHOSPHOKINASE"/>
    <property type="match status" value="1"/>
</dbReference>
<dbReference type="CDD" id="cd00483">
    <property type="entry name" value="HPPK"/>
    <property type="match status" value="1"/>
</dbReference>
<evidence type="ECO:0000256" key="9">
    <source>
        <dbReference type="ARBA" id="ARBA00022909"/>
    </source>
</evidence>
<evidence type="ECO:0000256" key="7">
    <source>
        <dbReference type="ARBA" id="ARBA00022777"/>
    </source>
</evidence>
<organism evidence="14 15">
    <name type="scientific">Spirosoma rhododendri</name>
    <dbReference type="NCBI Taxonomy" id="2728024"/>
    <lineage>
        <taxon>Bacteria</taxon>
        <taxon>Pseudomonadati</taxon>
        <taxon>Bacteroidota</taxon>
        <taxon>Cytophagia</taxon>
        <taxon>Cytophagales</taxon>
        <taxon>Cytophagaceae</taxon>
        <taxon>Spirosoma</taxon>
    </lineage>
</organism>
<evidence type="ECO:0000256" key="4">
    <source>
        <dbReference type="ARBA" id="ARBA00016218"/>
    </source>
</evidence>
<evidence type="ECO:0000256" key="1">
    <source>
        <dbReference type="ARBA" id="ARBA00005051"/>
    </source>
</evidence>
<keyword evidence="8" id="KW-0067">ATP-binding</keyword>
<dbReference type="Pfam" id="PF01288">
    <property type="entry name" value="HPPK"/>
    <property type="match status" value="1"/>
</dbReference>
<dbReference type="GO" id="GO:0005524">
    <property type="term" value="F:ATP binding"/>
    <property type="evidence" value="ECO:0007669"/>
    <property type="project" value="UniProtKB-KW"/>
</dbReference>
<keyword evidence="9" id="KW-0289">Folate biosynthesis</keyword>
<protein>
    <recommendedName>
        <fullName evidence="4">2-amino-4-hydroxy-6-hydroxymethyldihydropteridine pyrophosphokinase</fullName>
        <ecNumber evidence="3">2.7.6.3</ecNumber>
    </recommendedName>
    <alternativeName>
        <fullName evidence="11">6-hydroxymethyl-7,8-dihydropterin pyrophosphokinase</fullName>
    </alternativeName>
    <alternativeName>
        <fullName evidence="12">7,8-dihydro-6-hydroxymethylpterin-pyrophosphokinase</fullName>
    </alternativeName>
</protein>
<evidence type="ECO:0000256" key="2">
    <source>
        <dbReference type="ARBA" id="ARBA00005810"/>
    </source>
</evidence>
<dbReference type="PANTHER" id="PTHR43071:SF1">
    <property type="entry name" value="2-AMINO-4-HYDROXY-6-HYDROXYMETHYLDIHYDROPTERIDINE PYROPHOSPHOKINASE"/>
    <property type="match status" value="1"/>
</dbReference>
<dbReference type="UniPathway" id="UPA00077">
    <property type="reaction ID" value="UER00155"/>
</dbReference>
<dbReference type="RefSeq" id="WP_169550511.1">
    <property type="nucleotide sequence ID" value="NZ_CP051677.1"/>
</dbReference>
<keyword evidence="7 14" id="KW-0418">Kinase</keyword>
<dbReference type="NCBIfam" id="TIGR01498">
    <property type="entry name" value="folK"/>
    <property type="match status" value="1"/>
</dbReference>
<reference evidence="14 15" key="1">
    <citation type="submission" date="2020-04" db="EMBL/GenBank/DDBJ databases">
        <title>Genome sequencing of novel species.</title>
        <authorList>
            <person name="Heo J."/>
            <person name="Kim S.-J."/>
            <person name="Kim J.-S."/>
            <person name="Hong S.-B."/>
            <person name="Kwon S.-W."/>
        </authorList>
    </citation>
    <scope>NUCLEOTIDE SEQUENCE [LARGE SCALE GENOMIC DNA]</scope>
    <source>
        <strain evidence="14 15">CJU-R4</strain>
    </source>
</reference>
<dbReference type="EMBL" id="CP051677">
    <property type="protein sequence ID" value="QJD78543.1"/>
    <property type="molecule type" value="Genomic_DNA"/>
</dbReference>
<feature type="domain" description="7,8-dihydro-6-hydroxymethylpterin-pyrophosphokinase" evidence="13">
    <location>
        <begin position="86"/>
        <end position="97"/>
    </location>
</feature>
<dbReference type="GO" id="GO:0046654">
    <property type="term" value="P:tetrahydrofolate biosynthetic process"/>
    <property type="evidence" value="ECO:0007669"/>
    <property type="project" value="UniProtKB-UniPathway"/>
</dbReference>
<keyword evidence="5 14" id="KW-0808">Transferase</keyword>
<evidence type="ECO:0000256" key="12">
    <source>
        <dbReference type="ARBA" id="ARBA00033413"/>
    </source>
</evidence>